<feature type="region of interest" description="Disordered" evidence="1">
    <location>
        <begin position="1"/>
        <end position="27"/>
    </location>
</feature>
<dbReference type="AlphaFoldDB" id="A0AA39STF0"/>
<comment type="caution">
    <text evidence="2">The sequence shown here is derived from an EMBL/GenBank/DDBJ whole genome shotgun (WGS) entry which is preliminary data.</text>
</comment>
<dbReference type="Proteomes" id="UP001168877">
    <property type="component" value="Unassembled WGS sequence"/>
</dbReference>
<reference evidence="2" key="1">
    <citation type="journal article" date="2022" name="Plant J.">
        <title>Strategies of tolerance reflected in two North American maple genomes.</title>
        <authorList>
            <person name="McEvoy S.L."/>
            <person name="Sezen U.U."/>
            <person name="Trouern-Trend A."/>
            <person name="McMahon S.M."/>
            <person name="Schaberg P.G."/>
            <person name="Yang J."/>
            <person name="Wegrzyn J.L."/>
            <person name="Swenson N.G."/>
        </authorList>
    </citation>
    <scope>NUCLEOTIDE SEQUENCE</scope>
    <source>
        <strain evidence="2">NS2018</strain>
    </source>
</reference>
<evidence type="ECO:0000313" key="2">
    <source>
        <dbReference type="EMBL" id="KAK0595020.1"/>
    </source>
</evidence>
<reference evidence="2" key="2">
    <citation type="submission" date="2023-06" db="EMBL/GenBank/DDBJ databases">
        <authorList>
            <person name="Swenson N.G."/>
            <person name="Wegrzyn J.L."/>
            <person name="Mcevoy S.L."/>
        </authorList>
    </citation>
    <scope>NUCLEOTIDE SEQUENCE</scope>
    <source>
        <strain evidence="2">NS2018</strain>
        <tissue evidence="2">Leaf</tissue>
    </source>
</reference>
<gene>
    <name evidence="2" type="ORF">LWI29_002627</name>
</gene>
<protein>
    <submittedName>
        <fullName evidence="2">Uncharacterized protein</fullName>
    </submittedName>
</protein>
<evidence type="ECO:0000256" key="1">
    <source>
        <dbReference type="SAM" id="MobiDB-lite"/>
    </source>
</evidence>
<evidence type="ECO:0000313" key="3">
    <source>
        <dbReference type="Proteomes" id="UP001168877"/>
    </source>
</evidence>
<organism evidence="2 3">
    <name type="scientific">Acer saccharum</name>
    <name type="common">Sugar maple</name>
    <dbReference type="NCBI Taxonomy" id="4024"/>
    <lineage>
        <taxon>Eukaryota</taxon>
        <taxon>Viridiplantae</taxon>
        <taxon>Streptophyta</taxon>
        <taxon>Embryophyta</taxon>
        <taxon>Tracheophyta</taxon>
        <taxon>Spermatophyta</taxon>
        <taxon>Magnoliopsida</taxon>
        <taxon>eudicotyledons</taxon>
        <taxon>Gunneridae</taxon>
        <taxon>Pentapetalae</taxon>
        <taxon>rosids</taxon>
        <taxon>malvids</taxon>
        <taxon>Sapindales</taxon>
        <taxon>Sapindaceae</taxon>
        <taxon>Hippocastanoideae</taxon>
        <taxon>Acereae</taxon>
        <taxon>Acer</taxon>
    </lineage>
</organism>
<name>A0AA39STF0_ACESA</name>
<feature type="compositionally biased region" description="Basic and acidic residues" evidence="1">
    <location>
        <begin position="1"/>
        <end position="20"/>
    </location>
</feature>
<proteinExistence type="predicted"/>
<keyword evidence="3" id="KW-1185">Reference proteome</keyword>
<dbReference type="EMBL" id="JAUESC010000004">
    <property type="protein sequence ID" value="KAK0595020.1"/>
    <property type="molecule type" value="Genomic_DNA"/>
</dbReference>
<sequence>MVEGDRAEINHKKNSKKEGTSEDISSTMATIMNSGETFSTITTLKEDLPWEGEVVDTKRADLRRKREIFQQTDESKKRDRLARKFQPRCPYRSPYSSNHHLTKFRGISKSHELSDECRKLLDRTKQLGILRLRPLVVTPNPTKSIPDLQEEQMQPIKSLKNDEFKRIEALRKLKLLSLN</sequence>
<accession>A0AA39STF0</accession>